<feature type="signal peptide" evidence="4">
    <location>
        <begin position="1"/>
        <end position="24"/>
    </location>
</feature>
<keyword evidence="6" id="KW-1185">Reference proteome</keyword>
<dbReference type="SMART" id="SM00700">
    <property type="entry name" value="JHBP"/>
    <property type="match status" value="1"/>
</dbReference>
<reference evidence="5 6" key="1">
    <citation type="journal article" date="2015" name="Nat. Commun.">
        <title>Lucilia cuprina genome unlocks parasitic fly biology to underpin future interventions.</title>
        <authorList>
            <person name="Anstead C.A."/>
            <person name="Korhonen P.K."/>
            <person name="Young N.D."/>
            <person name="Hall R.S."/>
            <person name="Jex A.R."/>
            <person name="Murali S.C."/>
            <person name="Hughes D.S."/>
            <person name="Lee S.F."/>
            <person name="Perry T."/>
            <person name="Stroehlein A.J."/>
            <person name="Ansell B.R."/>
            <person name="Breugelmans B."/>
            <person name="Hofmann A."/>
            <person name="Qu J."/>
            <person name="Dugan S."/>
            <person name="Lee S.L."/>
            <person name="Chao H."/>
            <person name="Dinh H."/>
            <person name="Han Y."/>
            <person name="Doddapaneni H.V."/>
            <person name="Worley K.C."/>
            <person name="Muzny D.M."/>
            <person name="Ioannidis P."/>
            <person name="Waterhouse R.M."/>
            <person name="Zdobnov E.M."/>
            <person name="James P.J."/>
            <person name="Bagnall N.H."/>
            <person name="Kotze A.C."/>
            <person name="Gibbs R.A."/>
            <person name="Richards S."/>
            <person name="Batterham P."/>
            <person name="Gasser R.B."/>
        </authorList>
    </citation>
    <scope>NUCLEOTIDE SEQUENCE [LARGE SCALE GENOMIC DNA]</scope>
    <source>
        <strain evidence="5 6">LS</strain>
        <tissue evidence="5">Full body</tissue>
    </source>
</reference>
<dbReference type="AlphaFoldDB" id="A0A0L0BU35"/>
<dbReference type="EMBL" id="JRES01001345">
    <property type="protein sequence ID" value="KNC23526.1"/>
    <property type="molecule type" value="Genomic_DNA"/>
</dbReference>
<accession>A0A0L0BU35</accession>
<sequence>MSNLAFLCLATLCCSIFFFSNTKAASTFPADIPRCHTGDTDCVVRTSVNLIRKYARTGYPSAAFPPIEPFHLKQFDISDGRGGSLNLKLNFRDVDVAGLSGVNFDRAVGFGADPATSKFEMYGVLPKVTLRGKYTADGRILILPIRGDGNADITLENSKFSVKFKPSIHPKNGKTFLMVDKLKVLIEPQKMSMQLSNLFNGDQALGAHMNQFLNENWFDVWTELQPSIHVAIAEVMKSILTPIFKKFPYEDMYEN</sequence>
<comment type="similarity">
    <text evidence="3">Belongs to the TO family.</text>
</comment>
<dbReference type="GO" id="GO:0007623">
    <property type="term" value="P:circadian rhythm"/>
    <property type="evidence" value="ECO:0007669"/>
    <property type="project" value="UniProtKB-ARBA"/>
</dbReference>
<evidence type="ECO:0000313" key="5">
    <source>
        <dbReference type="EMBL" id="KNC23526.1"/>
    </source>
</evidence>
<dbReference type="Gene3D" id="3.15.10.30">
    <property type="entry name" value="Haemolymph juvenile hormone binding protein"/>
    <property type="match status" value="1"/>
</dbReference>
<gene>
    <name evidence="5" type="ORF">FF38_00786</name>
</gene>
<evidence type="ECO:0000256" key="1">
    <source>
        <dbReference type="ARBA" id="ARBA00022729"/>
    </source>
</evidence>
<dbReference type="PANTHER" id="PTHR11008">
    <property type="entry name" value="PROTEIN TAKEOUT-LIKE PROTEIN"/>
    <property type="match status" value="1"/>
</dbReference>
<dbReference type="InterPro" id="IPR010562">
    <property type="entry name" value="Haemolymph_juvenile_hormone-bd"/>
</dbReference>
<dbReference type="OMA" id="CVALFCC"/>
<dbReference type="PANTHER" id="PTHR11008:SF32">
    <property type="entry name" value="CIRCADIAN CLOCK-CONTROLLED PROTEIN DAYWAKE-RELATED"/>
    <property type="match status" value="1"/>
</dbReference>
<evidence type="ECO:0000256" key="2">
    <source>
        <dbReference type="ARBA" id="ARBA00023108"/>
    </source>
</evidence>
<protein>
    <submittedName>
        <fullName evidence="5">Protein takeout</fullName>
    </submittedName>
</protein>
<dbReference type="OrthoDB" id="8186595at2759"/>
<keyword evidence="1 4" id="KW-0732">Signal</keyword>
<evidence type="ECO:0000256" key="4">
    <source>
        <dbReference type="SAM" id="SignalP"/>
    </source>
</evidence>
<dbReference type="FunFam" id="3.15.10.30:FF:000001">
    <property type="entry name" value="Takeout-like protein 1"/>
    <property type="match status" value="1"/>
</dbReference>
<organism evidence="5 6">
    <name type="scientific">Lucilia cuprina</name>
    <name type="common">Green bottle fly</name>
    <name type="synonym">Australian sheep blowfly</name>
    <dbReference type="NCBI Taxonomy" id="7375"/>
    <lineage>
        <taxon>Eukaryota</taxon>
        <taxon>Metazoa</taxon>
        <taxon>Ecdysozoa</taxon>
        <taxon>Arthropoda</taxon>
        <taxon>Hexapoda</taxon>
        <taxon>Insecta</taxon>
        <taxon>Pterygota</taxon>
        <taxon>Neoptera</taxon>
        <taxon>Endopterygota</taxon>
        <taxon>Diptera</taxon>
        <taxon>Brachycera</taxon>
        <taxon>Muscomorpha</taxon>
        <taxon>Oestroidea</taxon>
        <taxon>Calliphoridae</taxon>
        <taxon>Luciliinae</taxon>
        <taxon>Lucilia</taxon>
    </lineage>
</organism>
<dbReference type="Proteomes" id="UP000037069">
    <property type="component" value="Unassembled WGS sequence"/>
</dbReference>
<evidence type="ECO:0000313" key="6">
    <source>
        <dbReference type="Proteomes" id="UP000037069"/>
    </source>
</evidence>
<proteinExistence type="inferred from homology"/>
<dbReference type="InterPro" id="IPR038606">
    <property type="entry name" value="To_sf"/>
</dbReference>
<feature type="chain" id="PRO_5005535380" evidence="4">
    <location>
        <begin position="25"/>
        <end position="255"/>
    </location>
</feature>
<comment type="caution">
    <text evidence="5">The sequence shown here is derived from an EMBL/GenBank/DDBJ whole genome shotgun (WGS) entry which is preliminary data.</text>
</comment>
<name>A0A0L0BU35_LUCCU</name>
<dbReference type="GO" id="GO:0005615">
    <property type="term" value="C:extracellular space"/>
    <property type="evidence" value="ECO:0007669"/>
    <property type="project" value="TreeGrafter"/>
</dbReference>
<dbReference type="Pfam" id="PF06585">
    <property type="entry name" value="JHBP"/>
    <property type="match status" value="1"/>
</dbReference>
<evidence type="ECO:0000256" key="3">
    <source>
        <dbReference type="ARBA" id="ARBA00060902"/>
    </source>
</evidence>
<keyword evidence="2" id="KW-0090">Biological rhythms</keyword>